<gene>
    <name evidence="1" type="ORF">PC9H_010206</name>
</gene>
<name>A0A8H6ZV67_PLEOS</name>
<dbReference type="AlphaFoldDB" id="A0A8H6ZV67"/>
<dbReference type="EMBL" id="JACETU010000007">
    <property type="protein sequence ID" value="KAF7424895.1"/>
    <property type="molecule type" value="Genomic_DNA"/>
</dbReference>
<dbReference type="Proteomes" id="UP000623687">
    <property type="component" value="Unassembled WGS sequence"/>
</dbReference>
<protein>
    <submittedName>
        <fullName evidence="1">Uncharacterized protein</fullName>
    </submittedName>
</protein>
<accession>A0A8H6ZV67</accession>
<evidence type="ECO:0000313" key="1">
    <source>
        <dbReference type="EMBL" id="KAF7424895.1"/>
    </source>
</evidence>
<sequence length="229" mass="26123">MQSRQTLPEDMAYCLHSLLNIRPPICYGEGFERAFYRLQTEYVTGGYPMSGYPRGVAPGQFSRSRLFRWSGKRSSWNSMFASDFKAFNVKQAQLKYHNLRGRFNAVPTISVSTHNDRDILLVEMYVYPMRYDAIDKAFRVNGDTKIDVLSDDGIEKDVGSTGCVLGLMREDRRYVFGVILRRISDDGCPLYERVGIMGSGTGTSKEWGERDVLSVLWRDSSELQLVHVA</sequence>
<dbReference type="OrthoDB" id="2688706at2759"/>
<evidence type="ECO:0000313" key="2">
    <source>
        <dbReference type="Proteomes" id="UP000623687"/>
    </source>
</evidence>
<dbReference type="GeneID" id="59380024"/>
<dbReference type="VEuPathDB" id="FungiDB:PC9H_010206"/>
<dbReference type="RefSeq" id="XP_036629089.1">
    <property type="nucleotide sequence ID" value="XM_036779700.1"/>
</dbReference>
<organism evidence="1 2">
    <name type="scientific">Pleurotus ostreatus</name>
    <name type="common">Oyster mushroom</name>
    <name type="synonym">White-rot fungus</name>
    <dbReference type="NCBI Taxonomy" id="5322"/>
    <lineage>
        <taxon>Eukaryota</taxon>
        <taxon>Fungi</taxon>
        <taxon>Dikarya</taxon>
        <taxon>Basidiomycota</taxon>
        <taxon>Agaricomycotina</taxon>
        <taxon>Agaricomycetes</taxon>
        <taxon>Agaricomycetidae</taxon>
        <taxon>Agaricales</taxon>
        <taxon>Pleurotineae</taxon>
        <taxon>Pleurotaceae</taxon>
        <taxon>Pleurotus</taxon>
    </lineage>
</organism>
<reference evidence="1" key="1">
    <citation type="submission" date="2019-07" db="EMBL/GenBank/DDBJ databases">
        <authorList>
            <person name="Palmer J.M."/>
        </authorList>
    </citation>
    <scope>NUCLEOTIDE SEQUENCE</scope>
    <source>
        <strain evidence="1">PC9</strain>
    </source>
</reference>
<keyword evidence="2" id="KW-1185">Reference proteome</keyword>
<comment type="caution">
    <text evidence="1">The sequence shown here is derived from an EMBL/GenBank/DDBJ whole genome shotgun (WGS) entry which is preliminary data.</text>
</comment>
<proteinExistence type="predicted"/>